<feature type="coiled-coil region" evidence="1">
    <location>
        <begin position="649"/>
        <end position="676"/>
    </location>
</feature>
<gene>
    <name evidence="3" type="ORF">VKT23_002940</name>
</gene>
<feature type="compositionally biased region" description="Basic and acidic residues" evidence="2">
    <location>
        <begin position="705"/>
        <end position="725"/>
    </location>
</feature>
<sequence length="850" mass="96631">MKSLTDDSELLPLLEAIPDAVYGSEGIREANVTLIEPLLTSDSAQLNIISHIASFSDNPSAWLDKVLRTRCLTAYPRAIWSIAYVLVTKSLASDPGETPEFWFPQAIVSKLKGFHDLDSTAGAQKQCAASALALVRLAQMLSLRNSLSKSQKREGRQMFDLCNNGMAIDWSDEIAHRFRTMQERSCAGMTLDTELHFQPEDWVKGIVQILLRFFTSTNALDGHAGDLYLFYETYSVLSKSIHICMNPSEDFPLIAEVDLKISLCRLVKQISTDVVSNPSYDELFTQTLKHFLRDKQWAQSPGKEPQEGRRILLDFFVERCSDAAAVLNNAESLSHLEACIVAECGNHNDTSSVEDSSARILFDWLSKFGSRSDAERERKILLAITQISPALVVKPIGGLVNRFKSHRQFYPFVQSIANGIVSGEVISIFDTEPWIPPPRDTLMCIKLLGSKILGSVEWGFDNLSLPAEHVCLSDAQAADLRSFRSYALSLHLAAIAKYTTLCSEPIARATPFHLGAFQKMCAAFFHFDKMNPHIHEVSQNAFAESILLLKTTIAGGDQLFVAEKDGPNALRLAILNTVLKISRSWKWITSLKAAEILLEALQMGSKTKFSKREKRMYNHCVERKGAWEKALTSELPQEVAEEYEEGLRMKRFERKMKEKEQRKERWERRERQEEMRKTQERMLFNNQLPQIADGIGVGRQNSSVRKRENVSKRKNLDANRSESETRVNISKELPQLETKVGEEERIWSRAVREWNREEKREMKDEKNEKRRQKEEDKSKADVGKELPHLEDEESQLRKKRFKTKKLKKLKKRAKDRSQARWPPGILSASLQSGQSDSDSDLSIQPLLSGH</sequence>
<reference evidence="3 4" key="1">
    <citation type="submission" date="2024-01" db="EMBL/GenBank/DDBJ databases">
        <title>A draft genome for the cacao thread blight pathogen Marasmiellus scandens.</title>
        <authorList>
            <person name="Baruah I.K."/>
            <person name="Leung J."/>
            <person name="Bukari Y."/>
            <person name="Amoako-Attah I."/>
            <person name="Meinhardt L.W."/>
            <person name="Bailey B.A."/>
            <person name="Cohen S.P."/>
        </authorList>
    </citation>
    <scope>NUCLEOTIDE SEQUENCE [LARGE SCALE GENOMIC DNA]</scope>
    <source>
        <strain evidence="3 4">GH-19</strain>
    </source>
</reference>
<feature type="region of interest" description="Disordered" evidence="2">
    <location>
        <begin position="756"/>
        <end position="850"/>
    </location>
</feature>
<evidence type="ECO:0000256" key="1">
    <source>
        <dbReference type="SAM" id="Coils"/>
    </source>
</evidence>
<comment type="caution">
    <text evidence="3">The sequence shown here is derived from an EMBL/GenBank/DDBJ whole genome shotgun (WGS) entry which is preliminary data.</text>
</comment>
<dbReference type="EMBL" id="JBANRG010000003">
    <property type="protein sequence ID" value="KAK7468427.1"/>
    <property type="molecule type" value="Genomic_DNA"/>
</dbReference>
<proteinExistence type="predicted"/>
<name>A0ABR1JY32_9AGAR</name>
<feature type="compositionally biased region" description="Basic residues" evidence="2">
    <location>
        <begin position="797"/>
        <end position="814"/>
    </location>
</feature>
<evidence type="ECO:0000256" key="2">
    <source>
        <dbReference type="SAM" id="MobiDB-lite"/>
    </source>
</evidence>
<feature type="compositionally biased region" description="Basic and acidic residues" evidence="2">
    <location>
        <begin position="756"/>
        <end position="789"/>
    </location>
</feature>
<evidence type="ECO:0000313" key="4">
    <source>
        <dbReference type="Proteomes" id="UP001498398"/>
    </source>
</evidence>
<organism evidence="3 4">
    <name type="scientific">Marasmiellus scandens</name>
    <dbReference type="NCBI Taxonomy" id="2682957"/>
    <lineage>
        <taxon>Eukaryota</taxon>
        <taxon>Fungi</taxon>
        <taxon>Dikarya</taxon>
        <taxon>Basidiomycota</taxon>
        <taxon>Agaricomycotina</taxon>
        <taxon>Agaricomycetes</taxon>
        <taxon>Agaricomycetidae</taxon>
        <taxon>Agaricales</taxon>
        <taxon>Marasmiineae</taxon>
        <taxon>Omphalotaceae</taxon>
        <taxon>Marasmiellus</taxon>
    </lineage>
</organism>
<protein>
    <submittedName>
        <fullName evidence="3">Uncharacterized protein</fullName>
    </submittedName>
</protein>
<keyword evidence="1" id="KW-0175">Coiled coil</keyword>
<accession>A0ABR1JY32</accession>
<dbReference type="Proteomes" id="UP001498398">
    <property type="component" value="Unassembled WGS sequence"/>
</dbReference>
<feature type="region of interest" description="Disordered" evidence="2">
    <location>
        <begin position="693"/>
        <end position="730"/>
    </location>
</feature>
<keyword evidence="4" id="KW-1185">Reference proteome</keyword>
<feature type="compositionally biased region" description="Low complexity" evidence="2">
    <location>
        <begin position="826"/>
        <end position="850"/>
    </location>
</feature>
<evidence type="ECO:0000313" key="3">
    <source>
        <dbReference type="EMBL" id="KAK7468427.1"/>
    </source>
</evidence>